<reference evidence="2 3" key="1">
    <citation type="submission" date="2019-03" db="EMBL/GenBank/DDBJ databases">
        <authorList>
            <person name="Kim M.K.M."/>
        </authorList>
    </citation>
    <scope>NUCLEOTIDE SEQUENCE [LARGE SCALE GENOMIC DNA]</scope>
    <source>
        <strain evidence="2 3">18JY21-1</strain>
    </source>
</reference>
<gene>
    <name evidence="2" type="ORF">E0485_19150</name>
</gene>
<keyword evidence="3" id="KW-1185">Reference proteome</keyword>
<comment type="caution">
    <text evidence="2">The sequence shown here is derived from an EMBL/GenBank/DDBJ whole genome shotgun (WGS) entry which is preliminary data.</text>
</comment>
<sequence length="321" mass="35920">MNEKDLIHSISKIGPTDEQQSKMLSAIINRSSRQQSTLKRRLRFAIPALCIICAVFALLVIIPRFTLEPVISQIEAQPMSASTSNFMRKYFNYSGNRYEFINNGAQFDFSQVPLTEELGTLNHEILLDRKAGKMLKVDEDLSTTFAVGGTLYQIPAYNSAFRIAVVYQDNYYMAQFVGHSDNSPVSASEYFTNTGLSESAKQIELLNFSGTESKGIIGRHKTVQGLIEELAQSVFASDLKEEDYMAIGKAQSSGNSFLLRIHLADKTSVEINIIPELGIVSIGDNRYYLTKQFISDFTELFDGFEVTVPAYEPQQTNPNIP</sequence>
<proteinExistence type="predicted"/>
<protein>
    <submittedName>
        <fullName evidence="2">Uncharacterized protein</fullName>
    </submittedName>
</protein>
<keyword evidence="1" id="KW-1133">Transmembrane helix</keyword>
<dbReference type="OrthoDB" id="2659576at2"/>
<organism evidence="2 3">
    <name type="scientific">Paenibacillus albiflavus</name>
    <dbReference type="NCBI Taxonomy" id="2545760"/>
    <lineage>
        <taxon>Bacteria</taxon>
        <taxon>Bacillati</taxon>
        <taxon>Bacillota</taxon>
        <taxon>Bacilli</taxon>
        <taxon>Bacillales</taxon>
        <taxon>Paenibacillaceae</taxon>
        <taxon>Paenibacillus</taxon>
    </lineage>
</organism>
<keyword evidence="1" id="KW-0472">Membrane</keyword>
<evidence type="ECO:0000313" key="3">
    <source>
        <dbReference type="Proteomes" id="UP000295418"/>
    </source>
</evidence>
<name>A0A4R4E9Z9_9BACL</name>
<evidence type="ECO:0000256" key="1">
    <source>
        <dbReference type="SAM" id="Phobius"/>
    </source>
</evidence>
<dbReference type="EMBL" id="SKFG01000024">
    <property type="protein sequence ID" value="TCZ74688.1"/>
    <property type="molecule type" value="Genomic_DNA"/>
</dbReference>
<feature type="transmembrane region" description="Helical" evidence="1">
    <location>
        <begin position="42"/>
        <end position="62"/>
    </location>
</feature>
<dbReference type="Proteomes" id="UP000295418">
    <property type="component" value="Unassembled WGS sequence"/>
</dbReference>
<keyword evidence="1" id="KW-0812">Transmembrane</keyword>
<dbReference type="AlphaFoldDB" id="A0A4R4E9Z9"/>
<evidence type="ECO:0000313" key="2">
    <source>
        <dbReference type="EMBL" id="TCZ74688.1"/>
    </source>
</evidence>
<dbReference type="RefSeq" id="WP_132419680.1">
    <property type="nucleotide sequence ID" value="NZ_SKFG01000024.1"/>
</dbReference>
<accession>A0A4R4E9Z9</accession>